<evidence type="ECO:0000256" key="1">
    <source>
        <dbReference type="SAM" id="SignalP"/>
    </source>
</evidence>
<dbReference type="InParanoid" id="A0A2P6N517"/>
<feature type="chain" id="PRO_5015144992" evidence="1">
    <location>
        <begin position="19"/>
        <end position="162"/>
    </location>
</feature>
<gene>
    <name evidence="2" type="ORF">PROFUN_13199</name>
</gene>
<dbReference type="EMBL" id="MDYQ01000200">
    <property type="protein sequence ID" value="PRP79038.1"/>
    <property type="molecule type" value="Genomic_DNA"/>
</dbReference>
<proteinExistence type="predicted"/>
<organism evidence="2 3">
    <name type="scientific">Planoprotostelium fungivorum</name>
    <dbReference type="NCBI Taxonomy" id="1890364"/>
    <lineage>
        <taxon>Eukaryota</taxon>
        <taxon>Amoebozoa</taxon>
        <taxon>Evosea</taxon>
        <taxon>Variosea</taxon>
        <taxon>Cavosteliida</taxon>
        <taxon>Cavosteliaceae</taxon>
        <taxon>Planoprotostelium</taxon>
    </lineage>
</organism>
<keyword evidence="3" id="KW-1185">Reference proteome</keyword>
<name>A0A2P6N517_9EUKA</name>
<dbReference type="Proteomes" id="UP000241769">
    <property type="component" value="Unassembled WGS sequence"/>
</dbReference>
<protein>
    <submittedName>
        <fullName evidence="2">Uncharacterized protein</fullName>
    </submittedName>
</protein>
<dbReference type="AlphaFoldDB" id="A0A2P6N517"/>
<feature type="signal peptide" evidence="1">
    <location>
        <begin position="1"/>
        <end position="18"/>
    </location>
</feature>
<evidence type="ECO:0000313" key="2">
    <source>
        <dbReference type="EMBL" id="PRP79038.1"/>
    </source>
</evidence>
<reference evidence="2 3" key="1">
    <citation type="journal article" date="2018" name="Genome Biol. Evol.">
        <title>Multiple Roots of Fruiting Body Formation in Amoebozoa.</title>
        <authorList>
            <person name="Hillmann F."/>
            <person name="Forbes G."/>
            <person name="Novohradska S."/>
            <person name="Ferling I."/>
            <person name="Riege K."/>
            <person name="Groth M."/>
            <person name="Westermann M."/>
            <person name="Marz M."/>
            <person name="Spaller T."/>
            <person name="Winckler T."/>
            <person name="Schaap P."/>
            <person name="Glockner G."/>
        </authorList>
    </citation>
    <scope>NUCLEOTIDE SEQUENCE [LARGE SCALE GENOMIC DNA]</scope>
    <source>
        <strain evidence="2 3">Jena</strain>
    </source>
</reference>
<comment type="caution">
    <text evidence="2">The sequence shown here is derived from an EMBL/GenBank/DDBJ whole genome shotgun (WGS) entry which is preliminary data.</text>
</comment>
<evidence type="ECO:0000313" key="3">
    <source>
        <dbReference type="Proteomes" id="UP000241769"/>
    </source>
</evidence>
<accession>A0A2P6N517</accession>
<sequence>MKVAFLFAIFFCLAAVRAADFADNFPQPPYNAVQTVSKDTPTSVTCPDNCGNPNSKYCYWNADIQDTCSATYAEKRSVEERQYGGCAAILACGPVCWSDGQGGTVCACVSCGKEELTGEGWSSPSSVDDSLVSSRAPSLAICRTNCITSVGGFLFHIMKWMR</sequence>
<keyword evidence="1" id="KW-0732">Signal</keyword>